<proteinExistence type="predicted"/>
<evidence type="ECO:0000313" key="2">
    <source>
        <dbReference type="Proteomes" id="UP000179920"/>
    </source>
</evidence>
<dbReference type="Proteomes" id="UP000179920">
    <property type="component" value="Chromosome X"/>
</dbReference>
<dbReference type="EMBL" id="LT558126">
    <property type="protein sequence ID" value="SAM83360.1"/>
    <property type="molecule type" value="Genomic_DNA"/>
</dbReference>
<accession>A0A1K0G6W6</accession>
<sequence>MRCTISSNSFGPTPFCLYLFSYFSGPMTVSVTLCALSITSFHTLSSPLHTLPISNCYADFVRLSTPSRPLMITPSNDSSDHTDSSGCMQHTGFETCYNLCDLFVTEKHQAV</sequence>
<reference evidence="2" key="1">
    <citation type="submission" date="2016-04" db="EMBL/GenBank/DDBJ databases">
        <authorList>
            <person name="Guldener U."/>
            <person name="Guldener U."/>
        </authorList>
    </citation>
    <scope>NUCLEOTIDE SEQUENCE [LARGE SCALE GENOMIC DNA]</scope>
    <source>
        <strain evidence="2">UB2112</strain>
    </source>
</reference>
<protein>
    <submittedName>
        <fullName evidence="1">Uncharacterized protein</fullName>
    </submittedName>
</protein>
<evidence type="ECO:0000313" key="1">
    <source>
        <dbReference type="EMBL" id="SAM83360.1"/>
    </source>
</evidence>
<name>A0A1K0G6W6_9BASI</name>
<organism evidence="1 2">
    <name type="scientific">Ustilago bromivora</name>
    <dbReference type="NCBI Taxonomy" id="307758"/>
    <lineage>
        <taxon>Eukaryota</taxon>
        <taxon>Fungi</taxon>
        <taxon>Dikarya</taxon>
        <taxon>Basidiomycota</taxon>
        <taxon>Ustilaginomycotina</taxon>
        <taxon>Ustilaginomycetes</taxon>
        <taxon>Ustilaginales</taxon>
        <taxon>Ustilaginaceae</taxon>
        <taxon>Ustilago</taxon>
    </lineage>
</organism>
<gene>
    <name evidence="1" type="ORF">UBRO_20762</name>
</gene>
<dbReference type="AlphaFoldDB" id="A0A1K0G6W6"/>